<name>A0A1Z2LBC3_9ACTN</name>
<dbReference type="InterPro" id="IPR007138">
    <property type="entry name" value="ABM_dom"/>
</dbReference>
<dbReference type="SUPFAM" id="SSF54909">
    <property type="entry name" value="Dimeric alpha+beta barrel"/>
    <property type="match status" value="1"/>
</dbReference>
<dbReference type="PANTHER" id="PTHR33336">
    <property type="entry name" value="QUINOL MONOOXYGENASE YGIN-RELATED"/>
    <property type="match status" value="1"/>
</dbReference>
<dbReference type="Pfam" id="PF03992">
    <property type="entry name" value="ABM"/>
    <property type="match status" value="1"/>
</dbReference>
<dbReference type="InterPro" id="IPR011008">
    <property type="entry name" value="Dimeric_a/b-barrel"/>
</dbReference>
<proteinExistence type="predicted"/>
<evidence type="ECO:0000313" key="2">
    <source>
        <dbReference type="EMBL" id="ARZ71586.1"/>
    </source>
</evidence>
<dbReference type="InterPro" id="IPR050744">
    <property type="entry name" value="AI-2_Isomerase_LsrG"/>
</dbReference>
<dbReference type="OrthoDB" id="8452260at2"/>
<sequence>MIFIVVKMTVRPEHTKEWLTLVGDFTRATREEPGNLFFEWSTSVDNPNQFVLVEGFASREAGDAHVNSAHFKKAMDTMADAIATTPQIISTEAPGSGWSAMAELTPRHTS</sequence>
<dbReference type="Gene3D" id="3.30.70.100">
    <property type="match status" value="1"/>
</dbReference>
<dbReference type="RefSeq" id="WP_087929364.1">
    <property type="nucleotide sequence ID" value="NZ_CP021744.1"/>
</dbReference>
<accession>A0A1Z2LBC3</accession>
<dbReference type="KEGG" id="salj:SMD11_6010"/>
<evidence type="ECO:0000313" key="3">
    <source>
        <dbReference type="Proteomes" id="UP000195755"/>
    </source>
</evidence>
<dbReference type="PROSITE" id="PS51725">
    <property type="entry name" value="ABM"/>
    <property type="match status" value="1"/>
</dbReference>
<organism evidence="2 3">
    <name type="scientific">Streptomyces albireticuli</name>
    <dbReference type="NCBI Taxonomy" id="1940"/>
    <lineage>
        <taxon>Bacteria</taxon>
        <taxon>Bacillati</taxon>
        <taxon>Actinomycetota</taxon>
        <taxon>Actinomycetes</taxon>
        <taxon>Kitasatosporales</taxon>
        <taxon>Streptomycetaceae</taxon>
        <taxon>Streptomyces</taxon>
    </lineage>
</organism>
<dbReference type="AlphaFoldDB" id="A0A1Z2LBC3"/>
<reference evidence="2 3" key="1">
    <citation type="submission" date="2017-06" db="EMBL/GenBank/DDBJ databases">
        <title>Streptomyces albireticuli Genome sequencing and assembly.</title>
        <authorList>
            <person name="Wang Y."/>
            <person name="Du B."/>
            <person name="Ding Y."/>
            <person name="Liu H."/>
            <person name="Hou Q."/>
            <person name="Liu K."/>
            <person name="Yao L."/>
            <person name="Wang C."/>
        </authorList>
    </citation>
    <scope>NUCLEOTIDE SEQUENCE [LARGE SCALE GENOMIC DNA]</scope>
    <source>
        <strain evidence="2 3">MDJK11</strain>
    </source>
</reference>
<dbReference type="GO" id="GO:0004497">
    <property type="term" value="F:monooxygenase activity"/>
    <property type="evidence" value="ECO:0007669"/>
    <property type="project" value="UniProtKB-KW"/>
</dbReference>
<evidence type="ECO:0000259" key="1">
    <source>
        <dbReference type="PROSITE" id="PS51725"/>
    </source>
</evidence>
<dbReference type="Proteomes" id="UP000195755">
    <property type="component" value="Chromosome"/>
</dbReference>
<feature type="domain" description="ABM" evidence="1">
    <location>
        <begin position="2"/>
        <end position="93"/>
    </location>
</feature>
<protein>
    <submittedName>
        <fullName evidence="2">Antibiotic biosynthesis monooxygenase</fullName>
    </submittedName>
</protein>
<gene>
    <name evidence="2" type="ORF">SMD11_6010</name>
</gene>
<keyword evidence="2" id="KW-0503">Monooxygenase</keyword>
<keyword evidence="2" id="KW-0560">Oxidoreductase</keyword>
<dbReference type="EMBL" id="CP021744">
    <property type="protein sequence ID" value="ARZ71586.1"/>
    <property type="molecule type" value="Genomic_DNA"/>
</dbReference>
<dbReference type="PANTHER" id="PTHR33336:SF3">
    <property type="entry name" value="ABM DOMAIN-CONTAINING PROTEIN"/>
    <property type="match status" value="1"/>
</dbReference>